<name>A0A2H1VNC7_SPOFR</name>
<evidence type="ECO:0000313" key="1">
    <source>
        <dbReference type="EMBL" id="SOQ42331.1"/>
    </source>
</evidence>
<reference evidence="1" key="1">
    <citation type="submission" date="2016-07" db="EMBL/GenBank/DDBJ databases">
        <authorList>
            <person name="Bretaudeau A."/>
        </authorList>
    </citation>
    <scope>NUCLEOTIDE SEQUENCE</scope>
    <source>
        <strain evidence="1">Rice</strain>
        <tissue evidence="1">Whole body</tissue>
    </source>
</reference>
<sequence length="136" mass="16129">MQGTDSKTTSTYSKRIGIQWYGSGWDLLEKQISRLLGRCYDSPESSRKEIAMLFQPCRQLISCRVIANLALHHPIWTARFLETGLFFFFNQPTYFEEWVTNTKRQIFPPENMKDREAIQQLIKDMRKKQMEALDKE</sequence>
<organism evidence="1">
    <name type="scientific">Spodoptera frugiperda</name>
    <name type="common">Fall armyworm</name>
    <dbReference type="NCBI Taxonomy" id="7108"/>
    <lineage>
        <taxon>Eukaryota</taxon>
        <taxon>Metazoa</taxon>
        <taxon>Ecdysozoa</taxon>
        <taxon>Arthropoda</taxon>
        <taxon>Hexapoda</taxon>
        <taxon>Insecta</taxon>
        <taxon>Pterygota</taxon>
        <taxon>Neoptera</taxon>
        <taxon>Endopterygota</taxon>
        <taxon>Lepidoptera</taxon>
        <taxon>Glossata</taxon>
        <taxon>Ditrysia</taxon>
        <taxon>Noctuoidea</taxon>
        <taxon>Noctuidae</taxon>
        <taxon>Amphipyrinae</taxon>
        <taxon>Spodoptera</taxon>
    </lineage>
</organism>
<dbReference type="GO" id="GO:0033617">
    <property type="term" value="P:mitochondrial respiratory chain complex IV assembly"/>
    <property type="evidence" value="ECO:0007669"/>
    <property type="project" value="InterPro"/>
</dbReference>
<proteinExistence type="predicted"/>
<dbReference type="AlphaFoldDB" id="A0A2H1VNC7"/>
<dbReference type="EMBL" id="ODYU01003479">
    <property type="protein sequence ID" value="SOQ42331.1"/>
    <property type="molecule type" value="Genomic_DNA"/>
</dbReference>
<accession>A0A2H1VNC7</accession>
<dbReference type="GO" id="GO:0005739">
    <property type="term" value="C:mitochondrion"/>
    <property type="evidence" value="ECO:0007669"/>
    <property type="project" value="InterPro"/>
</dbReference>
<dbReference type="Pfam" id="PF09803">
    <property type="entry name" value="Pet100"/>
    <property type="match status" value="1"/>
</dbReference>
<dbReference type="InterPro" id="IPR018625">
    <property type="entry name" value="Pet100"/>
</dbReference>
<dbReference type="OrthoDB" id="18175at2759"/>
<protein>
    <submittedName>
        <fullName evidence="1">SFRICE_005298</fullName>
    </submittedName>
</protein>
<gene>
    <name evidence="1" type="ORF">SFRICE_005298</name>
</gene>